<reference evidence="2" key="1">
    <citation type="journal article" date="2023" name="G3 (Bethesda)">
        <title>A reference genome for the long-term kleptoplast-retaining sea slug Elysia crispata morphotype clarki.</title>
        <authorList>
            <person name="Eastman K.E."/>
            <person name="Pendleton A.L."/>
            <person name="Shaikh M.A."/>
            <person name="Suttiyut T."/>
            <person name="Ogas R."/>
            <person name="Tomko P."/>
            <person name="Gavelis G."/>
            <person name="Widhalm J.R."/>
            <person name="Wisecaver J.H."/>
        </authorList>
    </citation>
    <scope>NUCLEOTIDE SEQUENCE</scope>
    <source>
        <strain evidence="2">ECLA1</strain>
    </source>
</reference>
<accession>A0AAE1D8U7</accession>
<comment type="caution">
    <text evidence="2">The sequence shown here is derived from an EMBL/GenBank/DDBJ whole genome shotgun (WGS) entry which is preliminary data.</text>
</comment>
<evidence type="ECO:0000256" key="1">
    <source>
        <dbReference type="SAM" id="MobiDB-lite"/>
    </source>
</evidence>
<evidence type="ECO:0000313" key="2">
    <source>
        <dbReference type="EMBL" id="KAK3761025.1"/>
    </source>
</evidence>
<dbReference type="Proteomes" id="UP001283361">
    <property type="component" value="Unassembled WGS sequence"/>
</dbReference>
<name>A0AAE1D8U7_9GAST</name>
<proteinExistence type="predicted"/>
<keyword evidence="3" id="KW-1185">Reference proteome</keyword>
<gene>
    <name evidence="2" type="ORF">RRG08_022431</name>
</gene>
<organism evidence="2 3">
    <name type="scientific">Elysia crispata</name>
    <name type="common">lettuce slug</name>
    <dbReference type="NCBI Taxonomy" id="231223"/>
    <lineage>
        <taxon>Eukaryota</taxon>
        <taxon>Metazoa</taxon>
        <taxon>Spiralia</taxon>
        <taxon>Lophotrochozoa</taxon>
        <taxon>Mollusca</taxon>
        <taxon>Gastropoda</taxon>
        <taxon>Heterobranchia</taxon>
        <taxon>Euthyneura</taxon>
        <taxon>Panpulmonata</taxon>
        <taxon>Sacoglossa</taxon>
        <taxon>Placobranchoidea</taxon>
        <taxon>Plakobranchidae</taxon>
        <taxon>Elysia</taxon>
    </lineage>
</organism>
<feature type="region of interest" description="Disordered" evidence="1">
    <location>
        <begin position="61"/>
        <end position="84"/>
    </location>
</feature>
<sequence length="96" mass="10171">MLATTSIVDEFAAIIAESNCMACGMRTQATPAAQRASGAAKSSHLDLLHLPQCLEHPCLSTRGGDRTGREGSPQDCDHRSGGTWWTDSLTGQPARC</sequence>
<protein>
    <submittedName>
        <fullName evidence="2">Uncharacterized protein</fullName>
    </submittedName>
</protein>
<dbReference type="AlphaFoldDB" id="A0AAE1D8U7"/>
<evidence type="ECO:0000313" key="3">
    <source>
        <dbReference type="Proteomes" id="UP001283361"/>
    </source>
</evidence>
<dbReference type="EMBL" id="JAWDGP010004927">
    <property type="protein sequence ID" value="KAK3761025.1"/>
    <property type="molecule type" value="Genomic_DNA"/>
</dbReference>